<dbReference type="SUPFAM" id="SSF50494">
    <property type="entry name" value="Trypsin-like serine proteases"/>
    <property type="match status" value="1"/>
</dbReference>
<keyword evidence="4" id="KW-0812">Transmembrane</keyword>
<dbReference type="Pfam" id="PF13365">
    <property type="entry name" value="Trypsin_2"/>
    <property type="match status" value="1"/>
</dbReference>
<feature type="domain" description="PDZ" evidence="5">
    <location>
        <begin position="302"/>
        <end position="387"/>
    </location>
</feature>
<feature type="transmembrane region" description="Helical" evidence="4">
    <location>
        <begin position="36"/>
        <end position="56"/>
    </location>
</feature>
<feature type="region of interest" description="Disordered" evidence="3">
    <location>
        <begin position="1"/>
        <end position="24"/>
    </location>
</feature>
<evidence type="ECO:0000256" key="3">
    <source>
        <dbReference type="SAM" id="MobiDB-lite"/>
    </source>
</evidence>
<evidence type="ECO:0000313" key="7">
    <source>
        <dbReference type="Proteomes" id="UP000017747"/>
    </source>
</evidence>
<dbReference type="InterPro" id="IPR001940">
    <property type="entry name" value="Peptidase_S1C"/>
</dbReference>
<dbReference type="Gene3D" id="2.40.10.120">
    <property type="match status" value="1"/>
</dbReference>
<dbReference type="Pfam" id="PF13180">
    <property type="entry name" value="PDZ_2"/>
    <property type="match status" value="1"/>
</dbReference>
<comment type="caution">
    <text evidence="6">The sequence shown here is derived from an EMBL/GenBank/DDBJ whole genome shotgun (WGS) entry which is preliminary data.</text>
</comment>
<dbReference type="Gene3D" id="2.30.42.10">
    <property type="match status" value="1"/>
</dbReference>
<dbReference type="PANTHER" id="PTHR43343">
    <property type="entry name" value="PEPTIDASE S12"/>
    <property type="match status" value="1"/>
</dbReference>
<dbReference type="InterPro" id="IPR051201">
    <property type="entry name" value="Chloro_Bact_Ser_Proteases"/>
</dbReference>
<accession>V7I3Q1</accession>
<dbReference type="AlphaFoldDB" id="V7I3Q1"/>
<dbReference type="RefSeq" id="WP_023387699.1">
    <property type="nucleotide sequence ID" value="NZ_AXUN02000172.1"/>
</dbReference>
<dbReference type="eggNOG" id="COG0265">
    <property type="taxonomic scope" value="Bacteria"/>
</dbReference>
<keyword evidence="2" id="KW-0378">Hydrolase</keyword>
<proteinExistence type="predicted"/>
<name>V7I3Q1_9CLOT</name>
<dbReference type="PRINTS" id="PR00834">
    <property type="entry name" value="PROTEASES2C"/>
</dbReference>
<evidence type="ECO:0000256" key="4">
    <source>
        <dbReference type="SAM" id="Phobius"/>
    </source>
</evidence>
<dbReference type="PANTHER" id="PTHR43343:SF3">
    <property type="entry name" value="PROTEASE DO-LIKE 8, CHLOROPLASTIC"/>
    <property type="match status" value="1"/>
</dbReference>
<gene>
    <name evidence="6" type="ORF">T472_0209945</name>
</gene>
<organism evidence="6 7">
    <name type="scientific">Youngiibacter fragilis 232.1</name>
    <dbReference type="NCBI Taxonomy" id="994573"/>
    <lineage>
        <taxon>Bacteria</taxon>
        <taxon>Bacillati</taxon>
        <taxon>Bacillota</taxon>
        <taxon>Clostridia</taxon>
        <taxon>Eubacteriales</taxon>
        <taxon>Clostridiaceae</taxon>
        <taxon>Youngiibacter</taxon>
    </lineage>
</organism>
<reference evidence="6 7" key="1">
    <citation type="journal article" date="2014" name="Genome Announc.">
        <title>Genome Sequence of Youngiibacter fragilis, the Type Strain of the Genus Youngiibacter.</title>
        <authorList>
            <person name="Wawrik C.B."/>
            <person name="Callaghan A.V."/>
            <person name="Stamps B.W."/>
            <person name="Wawrik B."/>
        </authorList>
    </citation>
    <scope>NUCLEOTIDE SEQUENCE [LARGE SCALE GENOMIC DNA]</scope>
    <source>
        <strain evidence="6 7">232.1</strain>
    </source>
</reference>
<dbReference type="STRING" id="994573.T472_0209945"/>
<dbReference type="GO" id="GO:0006508">
    <property type="term" value="P:proteolysis"/>
    <property type="evidence" value="ECO:0007669"/>
    <property type="project" value="UniProtKB-KW"/>
</dbReference>
<dbReference type="EMBL" id="AXUN02000172">
    <property type="protein sequence ID" value="ETA80885.1"/>
    <property type="molecule type" value="Genomic_DNA"/>
</dbReference>
<dbReference type="PROSITE" id="PS50106">
    <property type="entry name" value="PDZ"/>
    <property type="match status" value="1"/>
</dbReference>
<sequence length="402" mass="43873">MGEFDKDRETTQNNEEYRDESRSGEIRFRQDKKARFLQRLAGISALLALIVMTSLITSTIVSRRIYENALRVDTEGNILQVIRMNIENFTRDFYDRQIIRDIYARVAGSLVGVSRDPAAFATGSYDGVLTGVVMNTNGHILVPYSIIDGYQGPIYVKTAKDKDNVLEATIVGKDKSTDTAVLLVEGLDVEPPKFGDSSSVKVGQAVLAIGSSFGDIEKGTVTFGIISTVNKLISTVTEDNREVKVYAFETDASVNRATNGGVLVSMQGDVIGINSLDLSEGFNGGFGAAITINEARSVVRSIINTGQAIEPYMGITGNIVTEDLEGQTGYYIRRIEPESTADRAGLRPTDIILSIDSIAMTSETTIDDYLKTKKVGEIVILKVMRVSGEQTIEATLYGTRVR</sequence>
<evidence type="ECO:0000259" key="5">
    <source>
        <dbReference type="PROSITE" id="PS50106"/>
    </source>
</evidence>
<dbReference type="InterPro" id="IPR009003">
    <property type="entry name" value="Peptidase_S1_PA"/>
</dbReference>
<dbReference type="SMART" id="SM00228">
    <property type="entry name" value="PDZ"/>
    <property type="match status" value="1"/>
</dbReference>
<dbReference type="Proteomes" id="UP000017747">
    <property type="component" value="Unassembled WGS sequence"/>
</dbReference>
<keyword evidence="1" id="KW-0645">Protease</keyword>
<keyword evidence="4" id="KW-1133">Transmembrane helix</keyword>
<evidence type="ECO:0000256" key="2">
    <source>
        <dbReference type="ARBA" id="ARBA00022801"/>
    </source>
</evidence>
<keyword evidence="4" id="KW-0472">Membrane</keyword>
<dbReference type="GO" id="GO:0004252">
    <property type="term" value="F:serine-type endopeptidase activity"/>
    <property type="evidence" value="ECO:0007669"/>
    <property type="project" value="InterPro"/>
</dbReference>
<dbReference type="InterPro" id="IPR001478">
    <property type="entry name" value="PDZ"/>
</dbReference>
<evidence type="ECO:0000256" key="1">
    <source>
        <dbReference type="ARBA" id="ARBA00022670"/>
    </source>
</evidence>
<dbReference type="OrthoDB" id="9758917at2"/>
<protein>
    <recommendedName>
        <fullName evidence="5">PDZ domain-containing protein</fullName>
    </recommendedName>
</protein>
<keyword evidence="7" id="KW-1185">Reference proteome</keyword>
<evidence type="ECO:0000313" key="6">
    <source>
        <dbReference type="EMBL" id="ETA80885.1"/>
    </source>
</evidence>
<dbReference type="InterPro" id="IPR036034">
    <property type="entry name" value="PDZ_sf"/>
</dbReference>
<dbReference type="SUPFAM" id="SSF50156">
    <property type="entry name" value="PDZ domain-like"/>
    <property type="match status" value="1"/>
</dbReference>